<organism evidence="1 2">
    <name type="scientific">Candidatus Andeanibacterium colombiense</name>
    <dbReference type="NCBI Taxonomy" id="3121345"/>
    <lineage>
        <taxon>Bacteria</taxon>
        <taxon>Pseudomonadati</taxon>
        <taxon>Pseudomonadota</taxon>
        <taxon>Alphaproteobacteria</taxon>
        <taxon>Sphingomonadales</taxon>
        <taxon>Sphingomonadaceae</taxon>
        <taxon>Candidatus Andeanibacterium</taxon>
    </lineage>
</organism>
<evidence type="ECO:0000313" key="1">
    <source>
        <dbReference type="EMBL" id="WEK47946.1"/>
    </source>
</evidence>
<evidence type="ECO:0000313" key="2">
    <source>
        <dbReference type="Proteomes" id="UP001218362"/>
    </source>
</evidence>
<proteinExistence type="predicted"/>
<protein>
    <submittedName>
        <fullName evidence="1">Uncharacterized protein</fullName>
    </submittedName>
</protein>
<name>A0AAJ5XB09_9SPHN</name>
<accession>A0AAJ5XB09</accession>
<reference evidence="1" key="1">
    <citation type="submission" date="2023-03" db="EMBL/GenBank/DDBJ databases">
        <title>Andean soil-derived lignocellulolytic bacterial consortium as a source of novel taxa and putative plastic-active enzymes.</title>
        <authorList>
            <person name="Diaz-Garcia L."/>
            <person name="Chuvochina M."/>
            <person name="Feuerriegel G."/>
            <person name="Bunk B."/>
            <person name="Sproer C."/>
            <person name="Streit W.R."/>
            <person name="Rodriguez L.M."/>
            <person name="Overmann J."/>
            <person name="Jimenez D.J."/>
        </authorList>
    </citation>
    <scope>NUCLEOTIDE SEQUENCE</scope>
    <source>
        <strain evidence="1">MAG 26</strain>
    </source>
</reference>
<dbReference type="KEGG" id="acob:P0Y56_06520"/>
<dbReference type="AlphaFoldDB" id="A0AAJ5XB09"/>
<dbReference type="Proteomes" id="UP001218362">
    <property type="component" value="Chromosome"/>
</dbReference>
<sequence length="88" mass="8978">MAPIRIQAGCLRGSQQEIESGRSGAFSLSPADLADKAPGGIGEWLDADVDRAIAAAERAGLASYRVEIGPEGTITIVVGPSADQPGED</sequence>
<gene>
    <name evidence="1" type="ORF">P0Y56_06520</name>
</gene>
<dbReference type="EMBL" id="CP119316">
    <property type="protein sequence ID" value="WEK47946.1"/>
    <property type="molecule type" value="Genomic_DNA"/>
</dbReference>